<comment type="caution">
    <text evidence="1">The sequence shown here is derived from an EMBL/GenBank/DDBJ whole genome shotgun (WGS) entry which is preliminary data.</text>
</comment>
<reference evidence="2" key="1">
    <citation type="journal article" date="2019" name="Int. J. Syst. Evol. Microbiol.">
        <title>The Global Catalogue of Microorganisms (GCM) 10K type strain sequencing project: providing services to taxonomists for standard genome sequencing and annotation.</title>
        <authorList>
            <consortium name="The Broad Institute Genomics Platform"/>
            <consortium name="The Broad Institute Genome Sequencing Center for Infectious Disease"/>
            <person name="Wu L."/>
            <person name="Ma J."/>
        </authorList>
    </citation>
    <scope>NUCLEOTIDE SEQUENCE [LARGE SCALE GENOMIC DNA]</scope>
    <source>
        <strain evidence="2">JCM 16083</strain>
    </source>
</reference>
<keyword evidence="2" id="KW-1185">Reference proteome</keyword>
<proteinExistence type="predicted"/>
<dbReference type="EMBL" id="BAAAFH010000011">
    <property type="protein sequence ID" value="GAA0875835.1"/>
    <property type="molecule type" value="Genomic_DNA"/>
</dbReference>
<sequence>MDCKTIFAKLVTELPFNNKNSNSIIYNKMESKKTISRRPSMKFIASSEKAPKVEIQAGMKFKVEAIELVDATLKPIKKGAARLCGGTSTCLALIDIEDLEMP</sequence>
<dbReference type="Proteomes" id="UP001501126">
    <property type="component" value="Unassembled WGS sequence"/>
</dbReference>
<protein>
    <submittedName>
        <fullName evidence="1">Uncharacterized protein</fullName>
    </submittedName>
</protein>
<accession>A0ABP3Y534</accession>
<organism evidence="1 2">
    <name type="scientific">Wandonia haliotis</name>
    <dbReference type="NCBI Taxonomy" id="574963"/>
    <lineage>
        <taxon>Bacteria</taxon>
        <taxon>Pseudomonadati</taxon>
        <taxon>Bacteroidota</taxon>
        <taxon>Flavobacteriia</taxon>
        <taxon>Flavobacteriales</taxon>
        <taxon>Crocinitomicaceae</taxon>
        <taxon>Wandonia</taxon>
    </lineage>
</organism>
<name>A0ABP3Y534_9FLAO</name>
<evidence type="ECO:0000313" key="1">
    <source>
        <dbReference type="EMBL" id="GAA0875835.1"/>
    </source>
</evidence>
<evidence type="ECO:0000313" key="2">
    <source>
        <dbReference type="Proteomes" id="UP001501126"/>
    </source>
</evidence>
<gene>
    <name evidence="1" type="ORF">GCM10009118_22440</name>
</gene>